<keyword evidence="8" id="KW-1185">Reference proteome</keyword>
<evidence type="ECO:0000256" key="4">
    <source>
        <dbReference type="ARBA" id="ARBA00023088"/>
    </source>
</evidence>
<feature type="chain" id="PRO_5047186253" description="Gram-positive cocci surface proteins LPxTG domain-containing protein" evidence="5">
    <location>
        <begin position="24"/>
        <end position="247"/>
    </location>
</feature>
<comment type="caution">
    <text evidence="7">The sequence shown here is derived from an EMBL/GenBank/DDBJ whole genome shotgun (WGS) entry which is preliminary data.</text>
</comment>
<evidence type="ECO:0000256" key="5">
    <source>
        <dbReference type="SAM" id="SignalP"/>
    </source>
</evidence>
<feature type="signal peptide" evidence="5">
    <location>
        <begin position="1"/>
        <end position="23"/>
    </location>
</feature>
<dbReference type="Proteomes" id="UP001596174">
    <property type="component" value="Unassembled WGS sequence"/>
</dbReference>
<evidence type="ECO:0000256" key="2">
    <source>
        <dbReference type="ARBA" id="ARBA00022525"/>
    </source>
</evidence>
<dbReference type="PROSITE" id="PS50847">
    <property type="entry name" value="GRAM_POS_ANCHORING"/>
    <property type="match status" value="1"/>
</dbReference>
<gene>
    <name evidence="7" type="ORF">ACFP3V_13855</name>
</gene>
<dbReference type="InterPro" id="IPR019931">
    <property type="entry name" value="LPXTG_anchor"/>
</dbReference>
<evidence type="ECO:0000313" key="8">
    <source>
        <dbReference type="Proteomes" id="UP001596174"/>
    </source>
</evidence>
<dbReference type="RefSeq" id="WP_380583285.1">
    <property type="nucleotide sequence ID" value="NZ_JBHSQJ010000054.1"/>
</dbReference>
<keyword evidence="2" id="KW-0964">Secreted</keyword>
<proteinExistence type="predicted"/>
<name>A0ABW1G373_9ACTN</name>
<evidence type="ECO:0000256" key="1">
    <source>
        <dbReference type="ARBA" id="ARBA00022512"/>
    </source>
</evidence>
<evidence type="ECO:0000313" key="7">
    <source>
        <dbReference type="EMBL" id="MFC5908291.1"/>
    </source>
</evidence>
<sequence length="247" mass="26106">MTPFLRLRQLAAAGAVAPLVALAAPAVPAVAAVAHPVQAVRTPHAAPKSCAASASSLPVSMRLTGLRRRYVAGGRHWSTFRLRVHNRTALRCPVTTVLAYAARQGGLRPDSVQLQWRRSGHWVRVPAKVQLGVLLALAGPRGGLDLRGHARSQVRLRMRFPADAPKGEWVTLSVGFTPLTDRTGATLPWPVGVSDPHVFRVVGTGHRPSGAPRLAETGADATSTLALCTGAVACLASGAALLRRRRP</sequence>
<evidence type="ECO:0000259" key="6">
    <source>
        <dbReference type="PROSITE" id="PS50847"/>
    </source>
</evidence>
<evidence type="ECO:0000256" key="3">
    <source>
        <dbReference type="ARBA" id="ARBA00022729"/>
    </source>
</evidence>
<keyword evidence="4" id="KW-0572">Peptidoglycan-anchor</keyword>
<keyword evidence="1" id="KW-0134">Cell wall</keyword>
<accession>A0ABW1G373</accession>
<protein>
    <recommendedName>
        <fullName evidence="6">Gram-positive cocci surface proteins LPxTG domain-containing protein</fullName>
    </recommendedName>
</protein>
<keyword evidence="3 5" id="KW-0732">Signal</keyword>
<reference evidence="8" key="1">
    <citation type="journal article" date="2019" name="Int. J. Syst. Evol. Microbiol.">
        <title>The Global Catalogue of Microorganisms (GCM) 10K type strain sequencing project: providing services to taxonomists for standard genome sequencing and annotation.</title>
        <authorList>
            <consortium name="The Broad Institute Genomics Platform"/>
            <consortium name="The Broad Institute Genome Sequencing Center for Infectious Disease"/>
            <person name="Wu L."/>
            <person name="Ma J."/>
        </authorList>
    </citation>
    <scope>NUCLEOTIDE SEQUENCE [LARGE SCALE GENOMIC DNA]</scope>
    <source>
        <strain evidence="8">JCM 4816</strain>
    </source>
</reference>
<feature type="domain" description="Gram-positive cocci surface proteins LPxTG" evidence="6">
    <location>
        <begin position="214"/>
        <end position="247"/>
    </location>
</feature>
<organism evidence="7 8">
    <name type="scientific">Streptacidiphilus monticola</name>
    <dbReference type="NCBI Taxonomy" id="2161674"/>
    <lineage>
        <taxon>Bacteria</taxon>
        <taxon>Bacillati</taxon>
        <taxon>Actinomycetota</taxon>
        <taxon>Actinomycetes</taxon>
        <taxon>Kitasatosporales</taxon>
        <taxon>Streptomycetaceae</taxon>
        <taxon>Streptacidiphilus</taxon>
    </lineage>
</organism>
<dbReference type="EMBL" id="JBHSQJ010000054">
    <property type="protein sequence ID" value="MFC5908291.1"/>
    <property type="molecule type" value="Genomic_DNA"/>
</dbReference>